<dbReference type="PANTHER" id="PTHR18964:SF173">
    <property type="entry name" value="GLUCOKINASE"/>
    <property type="match status" value="1"/>
</dbReference>
<protein>
    <submittedName>
        <fullName evidence="2">ROK family transcriptional regulator</fullName>
    </submittedName>
</protein>
<gene>
    <name evidence="2" type="ORF">ABUW04_10430</name>
</gene>
<dbReference type="RefSeq" id="WP_380564232.1">
    <property type="nucleotide sequence ID" value="NZ_JBEUKS010000003.1"/>
</dbReference>
<dbReference type="Proteomes" id="UP001592581">
    <property type="component" value="Unassembled WGS sequence"/>
</dbReference>
<comment type="caution">
    <text evidence="2">The sequence shown here is derived from an EMBL/GenBank/DDBJ whole genome shotgun (WGS) entry which is preliminary data.</text>
</comment>
<sequence>MDARQRVLGAVQTCDGTTRAELAEELGLPLGTVTTAVTGLLRAGALAERPAGSAAGARAGRPAMLLVPTAPPRTVGAVIWAHGRLQIAVATYGGTVLARSDLSVPDDPSDPQVLDPAWRFLSEAGGGALDRIVLGVPAPFQRGVGLPPARLPVPGPADGGTGTPRSGFAPWLRPDPASALTERLGVPVVIENDANLGALGEAHAGAGRGHRCQVYLKLGERSVGAGLVLDGALYRGTSGFAGEIAHIHADDEGPLCICGARGCLSARARRPLVELMETAYDRPLDFAEVLRLADADEPAPARVLREVGRALGRPLADLCTFLDPGLLVLDGALGGAGRHVLRGLSEQIERYCAPAVASSLTLVPGALGTDADLTGAIRLARAEALAPAPPGR</sequence>
<accession>A0ABV6XL68</accession>
<reference evidence="2 3" key="1">
    <citation type="submission" date="2024-06" db="EMBL/GenBank/DDBJ databases">
        <authorList>
            <person name="Lee S.D."/>
        </authorList>
    </citation>
    <scope>NUCLEOTIDE SEQUENCE [LARGE SCALE GENOMIC DNA]</scope>
    <source>
        <strain evidence="2 3">N1-10</strain>
    </source>
</reference>
<dbReference type="InterPro" id="IPR000600">
    <property type="entry name" value="ROK"/>
</dbReference>
<evidence type="ECO:0000313" key="3">
    <source>
        <dbReference type="Proteomes" id="UP001592581"/>
    </source>
</evidence>
<name>A0ABV6XL68_9ACTN</name>
<evidence type="ECO:0000313" key="2">
    <source>
        <dbReference type="EMBL" id="MFC1438674.1"/>
    </source>
</evidence>
<dbReference type="SUPFAM" id="SSF46785">
    <property type="entry name" value="Winged helix' DNA-binding domain"/>
    <property type="match status" value="1"/>
</dbReference>
<keyword evidence="3" id="KW-1185">Reference proteome</keyword>
<dbReference type="SUPFAM" id="SSF53067">
    <property type="entry name" value="Actin-like ATPase domain"/>
    <property type="match status" value="1"/>
</dbReference>
<dbReference type="Pfam" id="PF00480">
    <property type="entry name" value="ROK"/>
    <property type="match status" value="1"/>
</dbReference>
<dbReference type="EMBL" id="JBEUKS010000003">
    <property type="protein sequence ID" value="MFC1438674.1"/>
    <property type="molecule type" value="Genomic_DNA"/>
</dbReference>
<dbReference type="PANTHER" id="PTHR18964">
    <property type="entry name" value="ROK (REPRESSOR, ORF, KINASE) FAMILY"/>
    <property type="match status" value="1"/>
</dbReference>
<comment type="similarity">
    <text evidence="1">Belongs to the ROK (NagC/XylR) family.</text>
</comment>
<proteinExistence type="inferred from homology"/>
<dbReference type="Gene3D" id="3.30.420.40">
    <property type="match status" value="2"/>
</dbReference>
<evidence type="ECO:0000256" key="1">
    <source>
        <dbReference type="ARBA" id="ARBA00006479"/>
    </source>
</evidence>
<dbReference type="Pfam" id="PF13412">
    <property type="entry name" value="HTH_24"/>
    <property type="match status" value="1"/>
</dbReference>
<dbReference type="InterPro" id="IPR036390">
    <property type="entry name" value="WH_DNA-bd_sf"/>
</dbReference>
<dbReference type="InterPro" id="IPR036388">
    <property type="entry name" value="WH-like_DNA-bd_sf"/>
</dbReference>
<dbReference type="InterPro" id="IPR043129">
    <property type="entry name" value="ATPase_NBD"/>
</dbReference>
<dbReference type="Gene3D" id="1.10.10.10">
    <property type="entry name" value="Winged helix-like DNA-binding domain superfamily/Winged helix DNA-binding domain"/>
    <property type="match status" value="1"/>
</dbReference>
<organism evidence="2 3">
    <name type="scientific">Streptacidiphilus jeojiensis</name>
    <dbReference type="NCBI Taxonomy" id="3229225"/>
    <lineage>
        <taxon>Bacteria</taxon>
        <taxon>Bacillati</taxon>
        <taxon>Actinomycetota</taxon>
        <taxon>Actinomycetes</taxon>
        <taxon>Kitasatosporales</taxon>
        <taxon>Streptomycetaceae</taxon>
        <taxon>Streptacidiphilus</taxon>
    </lineage>
</organism>